<evidence type="ECO:0000313" key="2">
    <source>
        <dbReference type="Proteomes" id="UP000006247"/>
    </source>
</evidence>
<dbReference type="AlphaFoldDB" id="C0E513"/>
<reference evidence="1 2" key="1">
    <citation type="submission" date="2009-01" db="EMBL/GenBank/DDBJ databases">
        <authorList>
            <person name="Fulton L."/>
            <person name="Clifton S."/>
            <person name="Chinwalla A.T."/>
            <person name="Mitreva M."/>
            <person name="Sodergren E."/>
            <person name="Weinstock G."/>
            <person name="Clifton S."/>
            <person name="Dooling D.J."/>
            <person name="Fulton B."/>
            <person name="Minx P."/>
            <person name="Pepin K.H."/>
            <person name="Johnson M."/>
            <person name="Bhonagiri V."/>
            <person name="Nash W.E."/>
            <person name="Mardis E.R."/>
            <person name="Wilson R.K."/>
        </authorList>
    </citation>
    <scope>NUCLEOTIDE SEQUENCE [LARGE SCALE GENOMIC DNA]</scope>
    <source>
        <strain evidence="1 2">ATCC 33806</strain>
    </source>
</reference>
<sequence>MLYACDLNAIANNNMSGSTEIWDRHADRRKAPVAPYLHAPKRAYVRYFAWIPLDR</sequence>
<proteinExistence type="predicted"/>
<name>C0E513_9CORY</name>
<evidence type="ECO:0000313" key="1">
    <source>
        <dbReference type="EMBL" id="EEG26386.1"/>
    </source>
</evidence>
<organism evidence="1 2">
    <name type="scientific">Corynebacterium matruchotii ATCC 33806</name>
    <dbReference type="NCBI Taxonomy" id="566549"/>
    <lineage>
        <taxon>Bacteria</taxon>
        <taxon>Bacillati</taxon>
        <taxon>Actinomycetota</taxon>
        <taxon>Actinomycetes</taxon>
        <taxon>Mycobacteriales</taxon>
        <taxon>Corynebacteriaceae</taxon>
        <taxon>Corynebacterium</taxon>
    </lineage>
</organism>
<dbReference type="HOGENOM" id="CLU_3024431_0_0_11"/>
<gene>
    <name evidence="1" type="ORF">CORMATOL_02088</name>
</gene>
<comment type="caution">
    <text evidence="1">The sequence shown here is derived from an EMBL/GenBank/DDBJ whole genome shotgun (WGS) entry which is preliminary data.</text>
</comment>
<protein>
    <submittedName>
        <fullName evidence="1">Uncharacterized protein</fullName>
    </submittedName>
</protein>
<dbReference type="Proteomes" id="UP000006247">
    <property type="component" value="Unassembled WGS sequence"/>
</dbReference>
<dbReference type="EMBL" id="ACEB01000030">
    <property type="protein sequence ID" value="EEG26386.1"/>
    <property type="molecule type" value="Genomic_DNA"/>
</dbReference>
<accession>C0E513</accession>